<dbReference type="KEGG" id="epa:110252394"/>
<dbReference type="FunFam" id="3.90.550.10:FF:000055">
    <property type="entry name" value="Alpha-1,3-mannosyl-glycoprotein 2-beta-N-acetylglucosaminyltransferase"/>
    <property type="match status" value="1"/>
</dbReference>
<evidence type="ECO:0000256" key="12">
    <source>
        <dbReference type="ARBA" id="ARBA00023211"/>
    </source>
</evidence>
<keyword evidence="8 17" id="KW-0735">Signal-anchor</keyword>
<comment type="similarity">
    <text evidence="3 17">Belongs to the glycosyltransferase 13 family.</text>
</comment>
<evidence type="ECO:0000313" key="19">
    <source>
        <dbReference type="Proteomes" id="UP000887567"/>
    </source>
</evidence>
<evidence type="ECO:0000256" key="9">
    <source>
        <dbReference type="ARBA" id="ARBA00022989"/>
    </source>
</evidence>
<comment type="function">
    <text evidence="13 17">Initiates complex N-linked carbohydrate formation. Essential for the conversion of high-mannose to hybrid and complex N-glycans.</text>
</comment>
<evidence type="ECO:0000256" key="11">
    <source>
        <dbReference type="ARBA" id="ARBA00023136"/>
    </source>
</evidence>
<evidence type="ECO:0000256" key="6">
    <source>
        <dbReference type="ARBA" id="ARBA00022692"/>
    </source>
</evidence>
<dbReference type="GO" id="GO:0000139">
    <property type="term" value="C:Golgi membrane"/>
    <property type="evidence" value="ECO:0007669"/>
    <property type="project" value="UniProtKB-SubCell"/>
</dbReference>
<dbReference type="PANTHER" id="PTHR10468">
    <property type="entry name" value="PROTEIN O-LINKED-MANNOSE BETA-1,2-N-ACETYLGLUCOSAMINYLTRANSFERASE 1/ALPHA-1,3-MANNOSYL-GLYCOPROTEIN 2-BETA-N-ACETYLGLUCOSAMINYLTRANSFERASE"/>
    <property type="match status" value="1"/>
</dbReference>
<evidence type="ECO:0000256" key="13">
    <source>
        <dbReference type="ARBA" id="ARBA00037706"/>
    </source>
</evidence>
<dbReference type="PANTHER" id="PTHR10468:SF0">
    <property type="entry name" value="ALPHA-1,3-MANNOSYL-GLYCOPROTEIN 2-BETA-N-ACETYLGLUCOSAMINYLTRANSFERASE"/>
    <property type="match status" value="1"/>
</dbReference>
<dbReference type="Proteomes" id="UP000887567">
    <property type="component" value="Unplaced"/>
</dbReference>
<evidence type="ECO:0000256" key="2">
    <source>
        <dbReference type="ARBA" id="ARBA00004922"/>
    </source>
</evidence>
<evidence type="ECO:0000256" key="3">
    <source>
        <dbReference type="ARBA" id="ARBA00006492"/>
    </source>
</evidence>
<protein>
    <recommendedName>
        <fullName evidence="14 17">Alpha-1,3-mannosyl-glycoprotein 2-beta-N-acetylglucosaminyltransferase</fullName>
        <shortName evidence="17">GNT-I</shortName>
        <shortName evidence="17">GlcNAc-T I</shortName>
        <ecNumber evidence="14 17">2.4.1.101</ecNumber>
    </recommendedName>
    <alternativeName>
        <fullName evidence="15 17">N-glycosyl-oligosaccharide-glycoprotein N-acetylglucosaminyltransferase I</fullName>
    </alternativeName>
</protein>
<comment type="subcellular location">
    <subcellularLocation>
        <location evidence="1 17">Golgi apparatus membrane</location>
        <topology evidence="1 17">Single-pass type II membrane protein</topology>
    </subcellularLocation>
</comment>
<evidence type="ECO:0000256" key="16">
    <source>
        <dbReference type="ARBA" id="ARBA00049421"/>
    </source>
</evidence>
<comment type="catalytic activity">
    <reaction evidence="16 17">
        <text>N(4)-(alpha-D-Man-(1-&gt;3)-[alpha-D-Man-(1-&gt;3)-[alpha-D-Man-(1-&gt;6)]-alpha-D-Man-(1-&gt;6)]-beta-D-Man-(1-&gt;4)-beta-D-GlcNAc-(1-&gt;4)-beta-D-GlcNAc)-L-asparaginyl-[protein] (N-glucan mannose isomer 5A1,2) + UDP-N-acetyl-alpha-D-glucosamine = N(4)-{beta-D-GlcNAc-(1-&gt;2)-alpha-D-Man-(1-&gt;3)-[alpha-D-Man-(1-&gt;3)-[alpha-D-Man-(1-&gt;6)]-alpha-D-Man-(1-&gt;6)]-beta-D-Man-(1-&gt;4)-beta-D-GlcNAc-(1-&gt;4)-beta-D-GlcNAc}-L-asparaginyl-[protein] + UDP + H(+)</text>
        <dbReference type="Rhea" id="RHEA:11456"/>
        <dbReference type="Rhea" id="RHEA-COMP:14367"/>
        <dbReference type="Rhea" id="RHEA-COMP:14368"/>
        <dbReference type="ChEBI" id="CHEBI:15378"/>
        <dbReference type="ChEBI" id="CHEBI:57705"/>
        <dbReference type="ChEBI" id="CHEBI:58223"/>
        <dbReference type="ChEBI" id="CHEBI:59087"/>
        <dbReference type="ChEBI" id="CHEBI:60625"/>
        <dbReference type="EC" id="2.4.1.101"/>
    </reaction>
</comment>
<keyword evidence="19" id="KW-1185">Reference proteome</keyword>
<dbReference type="GO" id="GO:0006487">
    <property type="term" value="P:protein N-linked glycosylation"/>
    <property type="evidence" value="ECO:0007669"/>
    <property type="project" value="TreeGrafter"/>
</dbReference>
<dbReference type="EnsemblMetazoa" id="XM_021059215.2">
    <property type="protein sequence ID" value="XP_020914874.1"/>
    <property type="gene ID" value="LOC110252394"/>
</dbReference>
<dbReference type="GO" id="GO:0003827">
    <property type="term" value="F:alpha-1,3-mannosylglycoprotein 2-beta-N-acetylglucosaminyltransferase activity"/>
    <property type="evidence" value="ECO:0007669"/>
    <property type="project" value="UniProtKB-UniRule"/>
</dbReference>
<evidence type="ECO:0000256" key="7">
    <source>
        <dbReference type="ARBA" id="ARBA00022723"/>
    </source>
</evidence>
<proteinExistence type="inferred from homology"/>
<comment type="pathway">
    <text evidence="2 17">Protein modification; protein glycosylation.</text>
</comment>
<dbReference type="CDD" id="cd02514">
    <property type="entry name" value="GT13_GLCNAC-TI"/>
    <property type="match status" value="1"/>
</dbReference>
<sequence length="406" mass="46350">MARRRSSIPKALLGVFCIVFVIVLYKLLSSDMFGVEDGFSVRDIADLQVTSSSTILNHIKNKKDLSTLNIAVLVIACNRPSVKRCLDLLLETRPPSQTFPIVVSQGCDHEETAKVIKTYGDSVKYIKNSDSSDVEVPPSMIHLEGYYKLSKHYKWALTQVFDVMKYSAVIIVEDDLEIAPDFFEYFSAALPILNNDPTLWCISAWNDNGKLGYVRSNDVLFRSDFFPGLGWALTNSTWGELKSKWPAAFWDDWMRHPDQRQDRACIRPEIPRTKTFGRIGVSNGQFYDQHLSKIQLNNKFYPFTKKDMSYLKKDTYDKIFKGMVYNSKLVNANDIIHNKIPEETVRVEYKTNSDFISAASKFGLMTDLKAGVPRMAYLGVVTFIYGKYRVFLAPETGWSGYTDQIN</sequence>
<evidence type="ECO:0000313" key="18">
    <source>
        <dbReference type="EnsemblMetazoa" id="XP_020914874.1"/>
    </source>
</evidence>
<dbReference type="GeneID" id="110252394"/>
<dbReference type="Gene3D" id="3.10.180.20">
    <property type="entry name" value="N-Acetylglucosaminyltransferase I, Domain 2"/>
    <property type="match status" value="1"/>
</dbReference>
<dbReference type="InterPro" id="IPR052261">
    <property type="entry name" value="Glycosyltransferase_13"/>
</dbReference>
<evidence type="ECO:0000256" key="4">
    <source>
        <dbReference type="ARBA" id="ARBA00022676"/>
    </source>
</evidence>
<accession>A0A913Y5Y0</accession>
<evidence type="ECO:0000256" key="14">
    <source>
        <dbReference type="ARBA" id="ARBA00038949"/>
    </source>
</evidence>
<evidence type="ECO:0000256" key="1">
    <source>
        <dbReference type="ARBA" id="ARBA00004323"/>
    </source>
</evidence>
<dbReference type="Gene3D" id="3.90.550.10">
    <property type="entry name" value="Spore Coat Polysaccharide Biosynthesis Protein SpsA, Chain A"/>
    <property type="match status" value="1"/>
</dbReference>
<dbReference type="OrthoDB" id="440755at2759"/>
<keyword evidence="5" id="KW-0808">Transferase</keyword>
<dbReference type="EC" id="2.4.1.101" evidence="14 17"/>
<evidence type="ECO:0000256" key="17">
    <source>
        <dbReference type="RuleBase" id="RU368119"/>
    </source>
</evidence>
<dbReference type="InterPro" id="IPR004139">
    <property type="entry name" value="Glyco_trans_13"/>
</dbReference>
<dbReference type="InterPro" id="IPR029044">
    <property type="entry name" value="Nucleotide-diphossugar_trans"/>
</dbReference>
<reference evidence="18" key="1">
    <citation type="submission" date="2022-11" db="UniProtKB">
        <authorList>
            <consortium name="EnsemblMetazoa"/>
        </authorList>
    </citation>
    <scope>IDENTIFICATION</scope>
</reference>
<keyword evidence="10 17" id="KW-0333">Golgi apparatus</keyword>
<name>A0A913Y5Y0_EXADI</name>
<keyword evidence="4 17" id="KW-0328">Glycosyltransferase</keyword>
<dbReference type="AlphaFoldDB" id="A0A913Y5Y0"/>
<dbReference type="GO" id="GO:0030145">
    <property type="term" value="F:manganese ion binding"/>
    <property type="evidence" value="ECO:0007669"/>
    <property type="project" value="UniProtKB-UniRule"/>
</dbReference>
<keyword evidence="11" id="KW-0472">Membrane</keyword>
<organism evidence="18 19">
    <name type="scientific">Exaiptasia diaphana</name>
    <name type="common">Tropical sea anemone</name>
    <name type="synonym">Aiptasia pulchella</name>
    <dbReference type="NCBI Taxonomy" id="2652724"/>
    <lineage>
        <taxon>Eukaryota</taxon>
        <taxon>Metazoa</taxon>
        <taxon>Cnidaria</taxon>
        <taxon>Anthozoa</taxon>
        <taxon>Hexacorallia</taxon>
        <taxon>Actiniaria</taxon>
        <taxon>Aiptasiidae</taxon>
        <taxon>Exaiptasia</taxon>
    </lineage>
</organism>
<evidence type="ECO:0000256" key="10">
    <source>
        <dbReference type="ARBA" id="ARBA00023034"/>
    </source>
</evidence>
<evidence type="ECO:0000256" key="8">
    <source>
        <dbReference type="ARBA" id="ARBA00022968"/>
    </source>
</evidence>
<dbReference type="OMA" id="KGYDLSW"/>
<dbReference type="SUPFAM" id="SSF53448">
    <property type="entry name" value="Nucleotide-diphospho-sugar transferases"/>
    <property type="match status" value="1"/>
</dbReference>
<keyword evidence="7 17" id="KW-0479">Metal-binding</keyword>
<dbReference type="RefSeq" id="XP_020914874.1">
    <property type="nucleotide sequence ID" value="XM_021059215.2"/>
</dbReference>
<evidence type="ECO:0000256" key="15">
    <source>
        <dbReference type="ARBA" id="ARBA00041712"/>
    </source>
</evidence>
<evidence type="ECO:0000256" key="5">
    <source>
        <dbReference type="ARBA" id="ARBA00022679"/>
    </source>
</evidence>
<keyword evidence="9" id="KW-1133">Transmembrane helix</keyword>
<keyword evidence="6" id="KW-0812">Transmembrane</keyword>
<keyword evidence="12 17" id="KW-0464">Manganese</keyword>
<dbReference type="Pfam" id="PF03071">
    <property type="entry name" value="GNT-I"/>
    <property type="match status" value="1"/>
</dbReference>
<comment type="cofactor">
    <cofactor evidence="17">
        <name>Mn(2+)</name>
        <dbReference type="ChEBI" id="CHEBI:29035"/>
    </cofactor>
    <text evidence="17">The cofactor is mostly bound to the substrate.</text>
</comment>